<organism evidence="2 3">
    <name type="scientific">Paludifilum halophilum</name>
    <dbReference type="NCBI Taxonomy" id="1642702"/>
    <lineage>
        <taxon>Bacteria</taxon>
        <taxon>Bacillati</taxon>
        <taxon>Bacillota</taxon>
        <taxon>Bacilli</taxon>
        <taxon>Bacillales</taxon>
        <taxon>Thermoactinomycetaceae</taxon>
        <taxon>Paludifilum</taxon>
    </lineage>
</organism>
<comment type="similarity">
    <text evidence="1">Belongs to the UPF0751 family.</text>
</comment>
<protein>
    <recommendedName>
        <fullName evidence="4">DUF2325 domain-containing protein</fullName>
    </recommendedName>
</protein>
<name>A0A235B364_9BACL</name>
<sequence>MKRAVVIGSRSGQRKHTTKADWNVTYLEAWTKSKPSQKVLESLVKKSDVVFLMTDACSHQNMYQARKVSKRYNKPIHYLKRAGAKSIMQRIQERTHKKPFF</sequence>
<keyword evidence="3" id="KW-1185">Reference proteome</keyword>
<evidence type="ECO:0000256" key="1">
    <source>
        <dbReference type="ARBA" id="ARBA00007189"/>
    </source>
</evidence>
<proteinExistence type="inferred from homology"/>
<dbReference type="InterPro" id="IPR016772">
    <property type="entry name" value="UCP020408"/>
</dbReference>
<dbReference type="Proteomes" id="UP000215459">
    <property type="component" value="Unassembled WGS sequence"/>
</dbReference>
<dbReference type="RefSeq" id="WP_094265288.1">
    <property type="nucleotide sequence ID" value="NZ_NOWF01000009.1"/>
</dbReference>
<dbReference type="OrthoDB" id="2881859at2"/>
<dbReference type="EMBL" id="NOWF01000009">
    <property type="protein sequence ID" value="OYD06724.1"/>
    <property type="molecule type" value="Genomic_DNA"/>
</dbReference>
<comment type="caution">
    <text evidence="2">The sequence shown here is derived from an EMBL/GenBank/DDBJ whole genome shotgun (WGS) entry which is preliminary data.</text>
</comment>
<accession>A0A235B364</accession>
<reference evidence="2 3" key="1">
    <citation type="submission" date="2017-07" db="EMBL/GenBank/DDBJ databases">
        <title>The genome sequence of Paludifilum halophilum highlights mechanisms for microbial adaptation to high salt environemnts.</title>
        <authorList>
            <person name="Belbahri L."/>
        </authorList>
    </citation>
    <scope>NUCLEOTIDE SEQUENCE [LARGE SCALE GENOMIC DNA]</scope>
    <source>
        <strain evidence="2 3">DSM 102817</strain>
    </source>
</reference>
<dbReference type="AlphaFoldDB" id="A0A235B364"/>
<evidence type="ECO:0000313" key="2">
    <source>
        <dbReference type="EMBL" id="OYD06724.1"/>
    </source>
</evidence>
<evidence type="ECO:0008006" key="4">
    <source>
        <dbReference type="Google" id="ProtNLM"/>
    </source>
</evidence>
<dbReference type="Pfam" id="PF10087">
    <property type="entry name" value="DUF2325"/>
    <property type="match status" value="1"/>
</dbReference>
<gene>
    <name evidence="2" type="ORF">CHM34_14190</name>
</gene>
<evidence type="ECO:0000313" key="3">
    <source>
        <dbReference type="Proteomes" id="UP000215459"/>
    </source>
</evidence>